<name>A0ABQ2KBD5_9NOCA</name>
<keyword evidence="2" id="KW-0812">Transmembrane</keyword>
<evidence type="ECO:0000313" key="3">
    <source>
        <dbReference type="EMBL" id="GGN77247.1"/>
    </source>
</evidence>
<evidence type="ECO:0000256" key="2">
    <source>
        <dbReference type="SAM" id="Phobius"/>
    </source>
</evidence>
<evidence type="ECO:0000313" key="4">
    <source>
        <dbReference type="Proteomes" id="UP000658127"/>
    </source>
</evidence>
<proteinExistence type="predicted"/>
<dbReference type="EMBL" id="BMNE01000002">
    <property type="protein sequence ID" value="GGN77247.1"/>
    <property type="molecule type" value="Genomic_DNA"/>
</dbReference>
<dbReference type="Proteomes" id="UP000658127">
    <property type="component" value="Unassembled WGS sequence"/>
</dbReference>
<gene>
    <name evidence="3" type="ORF">GCM10011610_23540</name>
</gene>
<sequence>MADGEGSETETSGGVSSGGSDTPPPMPHRRIDPVAPTLLGGRHPVERRGRPRWSTVALILAFTAALVLYLALRPGG</sequence>
<keyword evidence="2" id="KW-0472">Membrane</keyword>
<keyword evidence="4" id="KW-1185">Reference proteome</keyword>
<feature type="region of interest" description="Disordered" evidence="1">
    <location>
        <begin position="1"/>
        <end position="47"/>
    </location>
</feature>
<keyword evidence="2" id="KW-1133">Transmembrane helix</keyword>
<organism evidence="3 4">
    <name type="scientific">Nocardia rhizosphaerihabitans</name>
    <dbReference type="NCBI Taxonomy" id="1691570"/>
    <lineage>
        <taxon>Bacteria</taxon>
        <taxon>Bacillati</taxon>
        <taxon>Actinomycetota</taxon>
        <taxon>Actinomycetes</taxon>
        <taxon>Mycobacteriales</taxon>
        <taxon>Nocardiaceae</taxon>
        <taxon>Nocardia</taxon>
    </lineage>
</organism>
<accession>A0ABQ2KBD5</accession>
<evidence type="ECO:0000256" key="1">
    <source>
        <dbReference type="SAM" id="MobiDB-lite"/>
    </source>
</evidence>
<comment type="caution">
    <text evidence="3">The sequence shown here is derived from an EMBL/GenBank/DDBJ whole genome shotgun (WGS) entry which is preliminary data.</text>
</comment>
<protein>
    <submittedName>
        <fullName evidence="3">Uncharacterized protein</fullName>
    </submittedName>
</protein>
<dbReference type="RefSeq" id="WP_189026932.1">
    <property type="nucleotide sequence ID" value="NZ_BMNE01000002.1"/>
</dbReference>
<reference evidence="4" key="1">
    <citation type="journal article" date="2019" name="Int. J. Syst. Evol. Microbiol.">
        <title>The Global Catalogue of Microorganisms (GCM) 10K type strain sequencing project: providing services to taxonomists for standard genome sequencing and annotation.</title>
        <authorList>
            <consortium name="The Broad Institute Genomics Platform"/>
            <consortium name="The Broad Institute Genome Sequencing Center for Infectious Disease"/>
            <person name="Wu L."/>
            <person name="Ma J."/>
        </authorList>
    </citation>
    <scope>NUCLEOTIDE SEQUENCE [LARGE SCALE GENOMIC DNA]</scope>
    <source>
        <strain evidence="4">CGMCC 4.7329</strain>
    </source>
</reference>
<feature type="compositionally biased region" description="Low complexity" evidence="1">
    <location>
        <begin position="9"/>
        <end position="21"/>
    </location>
</feature>
<feature type="transmembrane region" description="Helical" evidence="2">
    <location>
        <begin position="53"/>
        <end position="72"/>
    </location>
</feature>